<proteinExistence type="predicted"/>
<dbReference type="RefSeq" id="WP_180500102.1">
    <property type="nucleotide sequence ID" value="NZ_CAIJCS010000019.1"/>
</dbReference>
<protein>
    <submittedName>
        <fullName evidence="1">Uncharacterized protein</fullName>
    </submittedName>
</protein>
<organism evidence="1 2">
    <name type="scientific">Aedoeadaptatus nemausensis</name>
    <dbReference type="NCBI Taxonomy" id="2582829"/>
    <lineage>
        <taxon>Bacteria</taxon>
        <taxon>Bacillati</taxon>
        <taxon>Bacillota</taxon>
        <taxon>Tissierellia</taxon>
        <taxon>Tissierellales</taxon>
        <taxon>Peptoniphilaceae</taxon>
        <taxon>Aedoeadaptatus</taxon>
    </lineage>
</organism>
<dbReference type="AlphaFoldDB" id="A0A6V6Y455"/>
<gene>
    <name evidence="1" type="ORF">PEPNEM18_01117</name>
</gene>
<sequence>MYGGRSDLKFNDCFLKAHPDSADARIRAIQKKYPDVTSLSTNEEFELKSSSFDVIDFAFSDKSKACVSHYKLLSLLEGKRVYRCIERKYKTPRYLENNNIDKFKVFVPKSNGSGAFGETLSTSGVAILGESATPTFISIGCLDTELAAQNLLKYVKN</sequence>
<name>A0A6V6Y455_9FIRM</name>
<keyword evidence="2" id="KW-1185">Reference proteome</keyword>
<dbReference type="Proteomes" id="UP000586454">
    <property type="component" value="Unassembled WGS sequence"/>
</dbReference>
<comment type="caution">
    <text evidence="1">The sequence shown here is derived from an EMBL/GenBank/DDBJ whole genome shotgun (WGS) entry which is preliminary data.</text>
</comment>
<reference evidence="1 2" key="1">
    <citation type="submission" date="2020-06" db="EMBL/GenBank/DDBJ databases">
        <authorList>
            <person name="Criscuolo A."/>
        </authorList>
    </citation>
    <scope>NUCLEOTIDE SEQUENCE [LARGE SCALE GENOMIC DNA]</scope>
    <source>
        <strain evidence="1">1804121828</strain>
    </source>
</reference>
<dbReference type="EMBL" id="CAIJCS010000019">
    <property type="protein sequence ID" value="CAC9931850.1"/>
    <property type="molecule type" value="Genomic_DNA"/>
</dbReference>
<evidence type="ECO:0000313" key="1">
    <source>
        <dbReference type="EMBL" id="CAC9931850.1"/>
    </source>
</evidence>
<accession>A0A6V6Y455</accession>
<evidence type="ECO:0000313" key="2">
    <source>
        <dbReference type="Proteomes" id="UP000586454"/>
    </source>
</evidence>